<name>K1TBL8_9ZZZZ</name>
<comment type="caution">
    <text evidence="1">The sequence shown here is derived from an EMBL/GenBank/DDBJ whole genome shotgun (WGS) entry which is preliminary data.</text>
</comment>
<dbReference type="AlphaFoldDB" id="K1TBL8"/>
<accession>K1TBL8</accession>
<reference evidence="1" key="1">
    <citation type="journal article" date="2013" name="Environ. Microbiol.">
        <title>Microbiota from the distal guts of lean and obese adolescents exhibit partial functional redundancy besides clear differences in community structure.</title>
        <authorList>
            <person name="Ferrer M."/>
            <person name="Ruiz A."/>
            <person name="Lanza F."/>
            <person name="Haange S.B."/>
            <person name="Oberbach A."/>
            <person name="Till H."/>
            <person name="Bargiela R."/>
            <person name="Campoy C."/>
            <person name="Segura M.T."/>
            <person name="Richter M."/>
            <person name="von Bergen M."/>
            <person name="Seifert J."/>
            <person name="Suarez A."/>
        </authorList>
    </citation>
    <scope>NUCLEOTIDE SEQUENCE</scope>
</reference>
<sequence>DEYLKMGFIGIRQAVECLFRKRIEFRIGDPSKHEAPVKARDLKKLGIKSPTSTVAIRVSSQTLSLKQGSYIGESISNFAYFPKPKDKPDILGWDAAINDLAVNWH</sequence>
<organism evidence="1">
    <name type="scientific">human gut metagenome</name>
    <dbReference type="NCBI Taxonomy" id="408170"/>
    <lineage>
        <taxon>unclassified sequences</taxon>
        <taxon>metagenomes</taxon>
        <taxon>organismal metagenomes</taxon>
    </lineage>
</organism>
<gene>
    <name evidence="1" type="ORF">LEA_11114</name>
</gene>
<dbReference type="EMBL" id="AJWY01007477">
    <property type="protein sequence ID" value="EKC63890.1"/>
    <property type="molecule type" value="Genomic_DNA"/>
</dbReference>
<proteinExistence type="predicted"/>
<evidence type="ECO:0000313" key="1">
    <source>
        <dbReference type="EMBL" id="EKC63890.1"/>
    </source>
</evidence>
<feature type="non-terminal residue" evidence="1">
    <location>
        <position position="1"/>
    </location>
</feature>
<protein>
    <submittedName>
        <fullName evidence="1">Uncharacterized protein</fullName>
    </submittedName>
</protein>